<dbReference type="InterPro" id="IPR036291">
    <property type="entry name" value="NAD(P)-bd_dom_sf"/>
</dbReference>
<sequence length="470" mass="49573">MLPRVASARVKFSSWASLSITICAHAHAKGSGGWAMMSGGPAAALHGGPPRVGVLGAATAAQRVRQSLQRAGLVLVAVGAQEEATATNSPLGNITEQKPEPAAAPQPPAPSEGTPPSGAAPQETAAVKTCTYDELVACREVDVVYVALPLEERDEWVKRCIRHRKHVLLSIPAAPSAAVLQRWMELANSQRLFLADGAVLMQGTRLERLWGMFSDAGDGDVGPLRAVRVCCSSGGSGHFSEALPATCDGVDSQFGVLGNLGWMAVATVLHGMQDTMPTAVLGRALQRDAAPGCSITEFSGELLFPAAGSQEVTVCMHVEHAAPASSSAAEQFLTAYGTAGSVTLHDLIVPVPDEDGNVRLTVASHETVQGEHLRRTVRREREVRVAEAVECTELPWRRLRDTLAPRPHGRTPRLASRFVTSAAAAAAHMRRSWSTQAVIDAMLETTTKTMAVTKKTGDGAGKDDSAQQTT</sequence>
<dbReference type="GO" id="GO:0000166">
    <property type="term" value="F:nucleotide binding"/>
    <property type="evidence" value="ECO:0007669"/>
    <property type="project" value="InterPro"/>
</dbReference>
<dbReference type="Proteomes" id="UP000284403">
    <property type="component" value="Unassembled WGS sequence"/>
</dbReference>
<protein>
    <submittedName>
        <fullName evidence="3">Putative oxidoreductase</fullName>
    </submittedName>
</protein>
<feature type="compositionally biased region" description="Polar residues" evidence="1">
    <location>
        <begin position="86"/>
        <end position="96"/>
    </location>
</feature>
<dbReference type="RefSeq" id="XP_029226743.1">
    <property type="nucleotide sequence ID" value="XM_029373145.1"/>
</dbReference>
<dbReference type="SUPFAM" id="SSF51735">
    <property type="entry name" value="NAD(P)-binding Rossmann-fold domains"/>
    <property type="match status" value="1"/>
</dbReference>
<evidence type="ECO:0000259" key="2">
    <source>
        <dbReference type="Pfam" id="PF01408"/>
    </source>
</evidence>
<evidence type="ECO:0000256" key="1">
    <source>
        <dbReference type="SAM" id="MobiDB-lite"/>
    </source>
</evidence>
<dbReference type="InterPro" id="IPR000683">
    <property type="entry name" value="Gfo/Idh/MocA-like_OxRdtase_N"/>
</dbReference>
<dbReference type="Pfam" id="PF01408">
    <property type="entry name" value="GFO_IDH_MocA"/>
    <property type="match status" value="1"/>
</dbReference>
<evidence type="ECO:0000313" key="4">
    <source>
        <dbReference type="Proteomes" id="UP000284403"/>
    </source>
</evidence>
<feature type="domain" description="Gfo/Idh/MocA-like oxidoreductase N-terminal" evidence="2">
    <location>
        <begin position="119"/>
        <end position="192"/>
    </location>
</feature>
<dbReference type="EMBL" id="MKKU01000416">
    <property type="protein sequence ID" value="RNF13245.1"/>
    <property type="molecule type" value="Genomic_DNA"/>
</dbReference>
<feature type="region of interest" description="Disordered" evidence="1">
    <location>
        <begin position="86"/>
        <end position="125"/>
    </location>
</feature>
<evidence type="ECO:0000313" key="3">
    <source>
        <dbReference type="EMBL" id="RNF13245.1"/>
    </source>
</evidence>
<keyword evidence="4" id="KW-1185">Reference proteome</keyword>
<accession>A0A3R7MDG0</accession>
<dbReference type="Gene3D" id="3.40.50.720">
    <property type="entry name" value="NAD(P)-binding Rossmann-like Domain"/>
    <property type="match status" value="1"/>
</dbReference>
<comment type="caution">
    <text evidence="3">The sequence shown here is derived from an EMBL/GenBank/DDBJ whole genome shotgun (WGS) entry which is preliminary data.</text>
</comment>
<dbReference type="Gene3D" id="3.30.360.10">
    <property type="entry name" value="Dihydrodipicolinate Reductase, domain 2"/>
    <property type="match status" value="1"/>
</dbReference>
<dbReference type="SUPFAM" id="SSF55347">
    <property type="entry name" value="Glyceraldehyde-3-phosphate dehydrogenase-like, C-terminal domain"/>
    <property type="match status" value="1"/>
</dbReference>
<organism evidence="3 4">
    <name type="scientific">Trypanosoma conorhini</name>
    <dbReference type="NCBI Taxonomy" id="83891"/>
    <lineage>
        <taxon>Eukaryota</taxon>
        <taxon>Discoba</taxon>
        <taxon>Euglenozoa</taxon>
        <taxon>Kinetoplastea</taxon>
        <taxon>Metakinetoplastina</taxon>
        <taxon>Trypanosomatida</taxon>
        <taxon>Trypanosomatidae</taxon>
        <taxon>Trypanosoma</taxon>
    </lineage>
</organism>
<name>A0A3R7MDG0_9TRYP</name>
<gene>
    <name evidence="3" type="ORF">Tco025E_06265</name>
</gene>
<dbReference type="AlphaFoldDB" id="A0A3R7MDG0"/>
<dbReference type="PANTHER" id="PTHR46368">
    <property type="match status" value="1"/>
</dbReference>
<dbReference type="GeneID" id="40319876"/>
<dbReference type="PANTHER" id="PTHR46368:SF4">
    <property type="entry name" value="OS10G0403700 PROTEIN"/>
    <property type="match status" value="1"/>
</dbReference>
<reference evidence="3 4" key="1">
    <citation type="journal article" date="2018" name="BMC Genomics">
        <title>Genomic comparison of Trypanosoma conorhini and Trypanosoma rangeli to Trypanosoma cruzi strains of high and low virulence.</title>
        <authorList>
            <person name="Bradwell K.R."/>
            <person name="Koparde V.N."/>
            <person name="Matveyev A.V."/>
            <person name="Serrano M.G."/>
            <person name="Alves J.M."/>
            <person name="Parikh H."/>
            <person name="Huang B."/>
            <person name="Lee V."/>
            <person name="Espinosa-Alvarez O."/>
            <person name="Ortiz P.A."/>
            <person name="Costa-Martins A.G."/>
            <person name="Teixeira M.M."/>
            <person name="Buck G.A."/>
        </authorList>
    </citation>
    <scope>NUCLEOTIDE SEQUENCE [LARGE SCALE GENOMIC DNA]</scope>
    <source>
        <strain evidence="3 4">025E</strain>
    </source>
</reference>
<proteinExistence type="predicted"/>
<dbReference type="OrthoDB" id="2129491at2759"/>